<feature type="domain" description="Endonuclease/exonuclease/phosphatase" evidence="2">
    <location>
        <begin position="32"/>
        <end position="317"/>
    </location>
</feature>
<evidence type="ECO:0000256" key="1">
    <source>
        <dbReference type="SAM" id="SignalP"/>
    </source>
</evidence>
<comment type="caution">
    <text evidence="3">The sequence shown here is derived from an EMBL/GenBank/DDBJ whole genome shotgun (WGS) entry which is preliminary data.</text>
</comment>
<feature type="signal peptide" evidence="1">
    <location>
        <begin position="1"/>
        <end position="23"/>
    </location>
</feature>
<keyword evidence="4" id="KW-1185">Reference proteome</keyword>
<dbReference type="AlphaFoldDB" id="A0A542DMP9"/>
<dbReference type="InterPro" id="IPR005135">
    <property type="entry name" value="Endo/exonuclease/phosphatase"/>
</dbReference>
<evidence type="ECO:0000259" key="2">
    <source>
        <dbReference type="Pfam" id="PF03372"/>
    </source>
</evidence>
<dbReference type="Proteomes" id="UP000320876">
    <property type="component" value="Unassembled WGS sequence"/>
</dbReference>
<proteinExistence type="predicted"/>
<evidence type="ECO:0000313" key="4">
    <source>
        <dbReference type="Proteomes" id="UP000320876"/>
    </source>
</evidence>
<dbReference type="EMBL" id="VFML01000001">
    <property type="protein sequence ID" value="TQJ04370.1"/>
    <property type="molecule type" value="Genomic_DNA"/>
</dbReference>
<dbReference type="RefSeq" id="WP_142000051.1">
    <property type="nucleotide sequence ID" value="NZ_VFML01000001.1"/>
</dbReference>
<dbReference type="PANTHER" id="PTHR41349">
    <property type="match status" value="1"/>
</dbReference>
<dbReference type="InterPro" id="IPR036691">
    <property type="entry name" value="Endo/exonu/phosph_ase_sf"/>
</dbReference>
<protein>
    <submittedName>
        <fullName evidence="3">Exonuclease III</fullName>
    </submittedName>
</protein>
<dbReference type="PANTHER" id="PTHR41349:SF1">
    <property type="entry name" value="PROTEIN CBG08683"/>
    <property type="match status" value="1"/>
</dbReference>
<organism evidence="3 4">
    <name type="scientific">Amycolatopsis cihanbeyliensis</name>
    <dbReference type="NCBI Taxonomy" id="1128664"/>
    <lineage>
        <taxon>Bacteria</taxon>
        <taxon>Bacillati</taxon>
        <taxon>Actinomycetota</taxon>
        <taxon>Actinomycetes</taxon>
        <taxon>Pseudonocardiales</taxon>
        <taxon>Pseudonocardiaceae</taxon>
        <taxon>Amycolatopsis</taxon>
    </lineage>
</organism>
<keyword evidence="3" id="KW-0269">Exonuclease</keyword>
<dbReference type="OrthoDB" id="3414047at2"/>
<dbReference type="Gene3D" id="3.60.10.10">
    <property type="entry name" value="Endonuclease/exonuclease/phosphatase"/>
    <property type="match status" value="1"/>
</dbReference>
<name>A0A542DMP9_AMYCI</name>
<dbReference type="GO" id="GO:0004527">
    <property type="term" value="F:exonuclease activity"/>
    <property type="evidence" value="ECO:0007669"/>
    <property type="project" value="UniProtKB-KW"/>
</dbReference>
<accession>A0A542DMP9</accession>
<dbReference type="SUPFAM" id="SSF56219">
    <property type="entry name" value="DNase I-like"/>
    <property type="match status" value="1"/>
</dbReference>
<gene>
    <name evidence="3" type="ORF">FB471_4158</name>
</gene>
<reference evidence="3 4" key="1">
    <citation type="submission" date="2019-06" db="EMBL/GenBank/DDBJ databases">
        <title>Sequencing the genomes of 1000 actinobacteria strains.</title>
        <authorList>
            <person name="Klenk H.-P."/>
        </authorList>
    </citation>
    <scope>NUCLEOTIDE SEQUENCE [LARGE SCALE GENOMIC DNA]</scope>
    <source>
        <strain evidence="3 4">DSM 45679</strain>
    </source>
</reference>
<sequence>MRLGKALLVAVLLAVTLTPVASAGHGPGIRVLTWNIFHGGREPDERNLANLLDQVVALRPDVFFSVETYGSGDEIERALSRRAGKGRYTGVRVTDRPDGQDNLWLFTRFPVTEVYPKPSGGQVTDFHFGGARVWVPGRGEVNLFSVWLPYTNPWNGYLIDENAAGIRAGLEPRHPAGEVARAERAQTEYVTDIIEHQLPRILAGNTDPVLIGGDFNTLPAADWRSRWANCPNHFGMSYPLRATEVVTAAGFVDTYRAANPDTCAAPGTTWSPLPAERLITEQRIDFTFARGPFDVRGSLVVDERMRGHGPGAFYSDHAAVVSDLTLRR</sequence>
<feature type="chain" id="PRO_5022065419" evidence="1">
    <location>
        <begin position="24"/>
        <end position="328"/>
    </location>
</feature>
<keyword evidence="3" id="KW-0540">Nuclease</keyword>
<dbReference type="Pfam" id="PF03372">
    <property type="entry name" value="Exo_endo_phos"/>
    <property type="match status" value="1"/>
</dbReference>
<keyword evidence="3" id="KW-0378">Hydrolase</keyword>
<evidence type="ECO:0000313" key="3">
    <source>
        <dbReference type="EMBL" id="TQJ04370.1"/>
    </source>
</evidence>
<keyword evidence="1" id="KW-0732">Signal</keyword>